<organism evidence="1 2">
    <name type="scientific">Leuconostoc mesenteroides subsp. mesenteroides (strain ATCC 8293 / DSM 20343 / BCRC 11652 / CCM 1803 / JCM 6124 / NCDO 523 / NBRC 100496 / NCIMB 8023 / NCTC 12954 / NRRL B-1118 / 37Y)</name>
    <dbReference type="NCBI Taxonomy" id="203120"/>
    <lineage>
        <taxon>Bacteria</taxon>
        <taxon>Bacillati</taxon>
        <taxon>Bacillota</taxon>
        <taxon>Bacilli</taxon>
        <taxon>Lactobacillales</taxon>
        <taxon>Lactobacillaceae</taxon>
        <taxon>Leuconostoc</taxon>
    </lineage>
</organism>
<keyword evidence="2" id="KW-1185">Reference proteome</keyword>
<dbReference type="EMBL" id="CP000414">
    <property type="protein sequence ID" value="ABJ62204.1"/>
    <property type="molecule type" value="Genomic_DNA"/>
</dbReference>
<dbReference type="AlphaFoldDB" id="Q03X68"/>
<sequence>MNDEVIEKIAIRYFSWSTEFPMGGS</sequence>
<protein>
    <submittedName>
        <fullName evidence="1">Uncharacterized protein</fullName>
    </submittedName>
</protein>
<proteinExistence type="predicted"/>
<evidence type="ECO:0000313" key="2">
    <source>
        <dbReference type="Proteomes" id="UP000000362"/>
    </source>
</evidence>
<dbReference type="KEGG" id="lme:LEUM_1104"/>
<dbReference type="HOGENOM" id="CLU_3419003_0_0_9"/>
<evidence type="ECO:0000313" key="1">
    <source>
        <dbReference type="EMBL" id="ABJ62204.1"/>
    </source>
</evidence>
<gene>
    <name evidence="1" type="ordered locus">LEUM_1104</name>
</gene>
<reference evidence="1 2" key="1">
    <citation type="journal article" date="2006" name="Proc. Natl. Acad. Sci. U.S.A.">
        <title>Comparative genomics of the lactic acid bacteria.</title>
        <authorList>
            <person name="Makarova K."/>
            <person name="Slesarev A."/>
            <person name="Wolf Y."/>
            <person name="Sorokin A."/>
            <person name="Mirkin B."/>
            <person name="Koonin E."/>
            <person name="Pavlov A."/>
            <person name="Pavlova N."/>
            <person name="Karamychev V."/>
            <person name="Polouchine N."/>
            <person name="Shakhova V."/>
            <person name="Grigoriev I."/>
            <person name="Lou Y."/>
            <person name="Rohksar D."/>
            <person name="Lucas S."/>
            <person name="Huang K."/>
            <person name="Goodstein D.M."/>
            <person name="Hawkins T."/>
            <person name="Plengvidhya V."/>
            <person name="Welker D."/>
            <person name="Hughes J."/>
            <person name="Goh Y."/>
            <person name="Benson A."/>
            <person name="Baldwin K."/>
            <person name="Lee J.H."/>
            <person name="Diaz-Muniz I."/>
            <person name="Dosti B."/>
            <person name="Smeianov V."/>
            <person name="Wechter W."/>
            <person name="Barabote R."/>
            <person name="Lorca G."/>
            <person name="Altermann E."/>
            <person name="Barrangou R."/>
            <person name="Ganesan B."/>
            <person name="Xie Y."/>
            <person name="Rawsthorne H."/>
            <person name="Tamir D."/>
            <person name="Parker C."/>
            <person name="Breidt F."/>
            <person name="Broadbent J."/>
            <person name="Hutkins R."/>
            <person name="O'Sullivan D."/>
            <person name="Steele J."/>
            <person name="Unlu G."/>
            <person name="Saier M."/>
            <person name="Klaenhammer T."/>
            <person name="Richardson P."/>
            <person name="Kozyavkin S."/>
            <person name="Weimer B."/>
            <person name="Mills D."/>
        </authorList>
    </citation>
    <scope>NUCLEOTIDE SEQUENCE [LARGE SCALE GENOMIC DNA]</scope>
    <source>
        <strain evidence="2">ATCC 8293 / DSM 20343 / BCRC 11652 / CCM 1803 / JCM 6124 / NCDO 523 / NBRC 100496 / NCIMB 8023 / NCTC 12954 / NRRL B-1118 / 37Y</strain>
    </source>
</reference>
<name>Q03X68_LEUMM</name>
<dbReference type="EnsemblBacteria" id="ABJ62204">
    <property type="protein sequence ID" value="ABJ62204"/>
    <property type="gene ID" value="LEUM_1104"/>
</dbReference>
<dbReference type="Proteomes" id="UP000000362">
    <property type="component" value="Chromosome"/>
</dbReference>
<accession>Q03X68</accession>